<protein>
    <submittedName>
        <fullName evidence="1">Uncharacterized protein</fullName>
    </submittedName>
</protein>
<keyword evidence="2" id="KW-1185">Reference proteome</keyword>
<sequence>MLFKTSNLLICRTYLELTNYSSILFMMETKQMRMSKEHISCCEDMISSLPDEILIMILDKLDACTTITTTVLSKRWLDLPRRSHTCYDLSVYEILPPRYHRLKKIIMEAKAGYEAEKKAQNLIDSCAFKDQYDRFYAVRDQYERWMGKVRLLTPILQRYERLAMRRFVKRVNAFLLPPNNVQQRSTQKLRLQTFCTSGFNQWIMAAIGRWGVEDLEIVIENSWRPYDFRLLDGYQNVRLRRLVLSNCYHYDGHTPLIFQRLTTLTLCNESSGIRLVYDILRDCVQLVDLRLKNSPYHPRAYRYDFPASMLKNLQLDNCSIWKIYLTSLPCLETFAFRGRPTRLHYGDVPRLRHVSLDFLETGDNDDNDNLRRNSTYPLGKFFKGTPPPLEYLVLQLRGHQMWIEPTVIPSRLNHLNKLFIANVPMSWDTFWIFILLAAAPFLQSLHVHFDSNSEKASAAGSLDVVQVEQPQQHRHLRELVVIGFDGAPCQTGFVKRVMRASRWLGRVHLLDGHVVEDEERGLIDLEVVRHRREWHECERLEVLDELTDGTGFPRHKIVLE</sequence>
<evidence type="ECO:0000313" key="1">
    <source>
        <dbReference type="EnsemblPlants" id="AVESA.00010b.r2.7CG0707020.2.CDS"/>
    </source>
</evidence>
<accession>A0ACD6A8Q2</accession>
<dbReference type="EnsemblPlants" id="AVESA.00010b.r2.7CG0707020.2">
    <property type="protein sequence ID" value="AVESA.00010b.r2.7CG0707020.2.CDS"/>
    <property type="gene ID" value="AVESA.00010b.r2.7CG0707020"/>
</dbReference>
<reference evidence="1" key="2">
    <citation type="submission" date="2025-09" db="UniProtKB">
        <authorList>
            <consortium name="EnsemblPlants"/>
        </authorList>
    </citation>
    <scope>IDENTIFICATION</scope>
</reference>
<dbReference type="Proteomes" id="UP001732700">
    <property type="component" value="Chromosome 7C"/>
</dbReference>
<organism evidence="1 2">
    <name type="scientific">Avena sativa</name>
    <name type="common">Oat</name>
    <dbReference type="NCBI Taxonomy" id="4498"/>
    <lineage>
        <taxon>Eukaryota</taxon>
        <taxon>Viridiplantae</taxon>
        <taxon>Streptophyta</taxon>
        <taxon>Embryophyta</taxon>
        <taxon>Tracheophyta</taxon>
        <taxon>Spermatophyta</taxon>
        <taxon>Magnoliopsida</taxon>
        <taxon>Liliopsida</taxon>
        <taxon>Poales</taxon>
        <taxon>Poaceae</taxon>
        <taxon>BOP clade</taxon>
        <taxon>Pooideae</taxon>
        <taxon>Poodae</taxon>
        <taxon>Poeae</taxon>
        <taxon>Poeae Chloroplast Group 1 (Aveneae type)</taxon>
        <taxon>Aveninae</taxon>
        <taxon>Avena</taxon>
    </lineage>
</organism>
<evidence type="ECO:0000313" key="2">
    <source>
        <dbReference type="Proteomes" id="UP001732700"/>
    </source>
</evidence>
<name>A0ACD6A8Q2_AVESA</name>
<proteinExistence type="predicted"/>
<reference evidence="1" key="1">
    <citation type="submission" date="2021-05" db="EMBL/GenBank/DDBJ databases">
        <authorList>
            <person name="Scholz U."/>
            <person name="Mascher M."/>
            <person name="Fiebig A."/>
        </authorList>
    </citation>
    <scope>NUCLEOTIDE SEQUENCE [LARGE SCALE GENOMIC DNA]</scope>
</reference>